<dbReference type="EMBL" id="CAAALY010112900">
    <property type="protein sequence ID" value="VEL30521.1"/>
    <property type="molecule type" value="Genomic_DNA"/>
</dbReference>
<comment type="caution">
    <text evidence="2">The sequence shown here is derived from an EMBL/GenBank/DDBJ whole genome shotgun (WGS) entry which is preliminary data.</text>
</comment>
<reference evidence="2" key="1">
    <citation type="submission" date="2018-11" db="EMBL/GenBank/DDBJ databases">
        <authorList>
            <consortium name="Pathogen Informatics"/>
        </authorList>
    </citation>
    <scope>NUCLEOTIDE SEQUENCE</scope>
</reference>
<proteinExistence type="predicted"/>
<name>A0A3S5A8L8_9PLAT</name>
<evidence type="ECO:0000313" key="3">
    <source>
        <dbReference type="Proteomes" id="UP000784294"/>
    </source>
</evidence>
<dbReference type="AlphaFoldDB" id="A0A3S5A8L8"/>
<evidence type="ECO:0000256" key="1">
    <source>
        <dbReference type="SAM" id="SignalP"/>
    </source>
</evidence>
<accession>A0A3S5A8L8</accession>
<sequence>MKIQWALLLLIATVTNIVFAEALRFAWTTQSSTSQTTGDTIMTNNATVHPVFTGVAGNFRCIKGLGCHGRPAGVNA</sequence>
<gene>
    <name evidence="2" type="ORF">PXEA_LOCUS23961</name>
</gene>
<feature type="signal peptide" evidence="1">
    <location>
        <begin position="1"/>
        <end position="20"/>
    </location>
</feature>
<feature type="chain" id="PRO_5018568886" evidence="1">
    <location>
        <begin position="21"/>
        <end position="76"/>
    </location>
</feature>
<organism evidence="2 3">
    <name type="scientific">Protopolystoma xenopodis</name>
    <dbReference type="NCBI Taxonomy" id="117903"/>
    <lineage>
        <taxon>Eukaryota</taxon>
        <taxon>Metazoa</taxon>
        <taxon>Spiralia</taxon>
        <taxon>Lophotrochozoa</taxon>
        <taxon>Platyhelminthes</taxon>
        <taxon>Monogenea</taxon>
        <taxon>Polyopisthocotylea</taxon>
        <taxon>Polystomatidea</taxon>
        <taxon>Polystomatidae</taxon>
        <taxon>Protopolystoma</taxon>
    </lineage>
</organism>
<evidence type="ECO:0000313" key="2">
    <source>
        <dbReference type="EMBL" id="VEL30521.1"/>
    </source>
</evidence>
<protein>
    <submittedName>
        <fullName evidence="2">Uncharacterized protein</fullName>
    </submittedName>
</protein>
<keyword evidence="3" id="KW-1185">Reference proteome</keyword>
<keyword evidence="1" id="KW-0732">Signal</keyword>
<dbReference type="Proteomes" id="UP000784294">
    <property type="component" value="Unassembled WGS sequence"/>
</dbReference>